<name>H5X4Q1_9PSEU</name>
<sequence>MARLSIGEFAQACGLTPKALRLYDELALLPPAHVDPHSGYRSYERGQLERARLVAWLRGLGMPLSRIRTVCDLPAAAAASEVASYWRQVEADTAARKELAAFLIDQLSRKETDMTEQTRNVGLRSAARLECGPVRPTNQDSAYAGKHLFAVADGFGADAGDDSAATAVVRALEPLDAPVPAGRLPQAVGAVTGTARGAVEEFVAAEPAHADTGTTLTALLWSGAQVAIVHIGDCRAYLLRGGELTRITHDHTLVQSLVDEGRLTPEEAETHPRRATLTRALHREHAEPDLQIRQARVGDRYLLCSDGVHGVLAETALAATLADSGSAEQVADALLAHVADNGTPDNAACVVVDVLPA</sequence>
<dbReference type="SMART" id="SM00332">
    <property type="entry name" value="PP2Cc"/>
    <property type="match status" value="1"/>
</dbReference>
<dbReference type="InterPro" id="IPR009061">
    <property type="entry name" value="DNA-bd_dom_put_sf"/>
</dbReference>
<dbReference type="Gene3D" id="3.60.40.10">
    <property type="entry name" value="PPM-type phosphatase domain"/>
    <property type="match status" value="1"/>
</dbReference>
<dbReference type="SMART" id="SM00422">
    <property type="entry name" value="HTH_MERR"/>
    <property type="match status" value="1"/>
</dbReference>
<evidence type="ECO:0000256" key="1">
    <source>
        <dbReference type="ARBA" id="ARBA00023125"/>
    </source>
</evidence>
<dbReference type="Gene3D" id="1.10.1660.10">
    <property type="match status" value="1"/>
</dbReference>
<accession>H5X4Q1</accession>
<dbReference type="GO" id="GO:0003700">
    <property type="term" value="F:DNA-binding transcription factor activity"/>
    <property type="evidence" value="ECO:0007669"/>
    <property type="project" value="InterPro"/>
</dbReference>
<dbReference type="SUPFAM" id="SSF46955">
    <property type="entry name" value="Putative DNA-binding domain"/>
    <property type="match status" value="1"/>
</dbReference>
<dbReference type="Pfam" id="PF13411">
    <property type="entry name" value="MerR_1"/>
    <property type="match status" value="1"/>
</dbReference>
<dbReference type="SUPFAM" id="SSF81606">
    <property type="entry name" value="PP2C-like"/>
    <property type="match status" value="1"/>
</dbReference>
<evidence type="ECO:0000313" key="4">
    <source>
        <dbReference type="EMBL" id="EHR51127.1"/>
    </source>
</evidence>
<dbReference type="STRING" id="882083.SacmaDRAFT_2889"/>
<dbReference type="OrthoDB" id="9801841at2"/>
<feature type="domain" description="PPM-type phosphatase" evidence="3">
    <location>
        <begin position="120"/>
        <end position="354"/>
    </location>
</feature>
<proteinExistence type="predicted"/>
<dbReference type="InterPro" id="IPR036457">
    <property type="entry name" value="PPM-type-like_dom_sf"/>
</dbReference>
<organism evidence="4 5">
    <name type="scientific">Saccharomonospora marina XMU15</name>
    <dbReference type="NCBI Taxonomy" id="882083"/>
    <lineage>
        <taxon>Bacteria</taxon>
        <taxon>Bacillati</taxon>
        <taxon>Actinomycetota</taxon>
        <taxon>Actinomycetes</taxon>
        <taxon>Pseudonocardiales</taxon>
        <taxon>Pseudonocardiaceae</taxon>
        <taxon>Saccharomonospora</taxon>
    </lineage>
</organism>
<evidence type="ECO:0000259" key="3">
    <source>
        <dbReference type="PROSITE" id="PS51746"/>
    </source>
</evidence>
<dbReference type="eggNOG" id="COG0789">
    <property type="taxonomic scope" value="Bacteria"/>
</dbReference>
<dbReference type="RefSeq" id="WP_009154512.1">
    <property type="nucleotide sequence ID" value="NZ_CM001439.1"/>
</dbReference>
<dbReference type="eggNOG" id="COG0631">
    <property type="taxonomic scope" value="Bacteria"/>
</dbReference>
<dbReference type="SMART" id="SM00331">
    <property type="entry name" value="PP2C_SIG"/>
    <property type="match status" value="1"/>
</dbReference>
<evidence type="ECO:0000259" key="2">
    <source>
        <dbReference type="PROSITE" id="PS50937"/>
    </source>
</evidence>
<keyword evidence="1" id="KW-0238">DNA-binding</keyword>
<gene>
    <name evidence="4" type="ORF">SacmaDRAFT_2889</name>
</gene>
<dbReference type="Pfam" id="PF13672">
    <property type="entry name" value="PP2C_2"/>
    <property type="match status" value="1"/>
</dbReference>
<feature type="domain" description="HTH merR-type" evidence="2">
    <location>
        <begin position="3"/>
        <end position="73"/>
    </location>
</feature>
<dbReference type="GO" id="GO:0003677">
    <property type="term" value="F:DNA binding"/>
    <property type="evidence" value="ECO:0007669"/>
    <property type="project" value="UniProtKB-KW"/>
</dbReference>
<dbReference type="PROSITE" id="PS51746">
    <property type="entry name" value="PPM_2"/>
    <property type="match status" value="1"/>
</dbReference>
<keyword evidence="5" id="KW-1185">Reference proteome</keyword>
<dbReference type="PROSITE" id="PS50937">
    <property type="entry name" value="HTH_MERR_2"/>
    <property type="match status" value="1"/>
</dbReference>
<dbReference type="AlphaFoldDB" id="H5X4Q1"/>
<reference evidence="4 5" key="1">
    <citation type="journal article" date="2012" name="Stand. Genomic Sci.">
        <title>Genome sequence of the ocean sediment bacterium Saccharomonospora marina type strain (XMU15(T)).</title>
        <authorList>
            <person name="Klenk H.P."/>
            <person name="Lu M."/>
            <person name="Lucas S."/>
            <person name="Lapidus A."/>
            <person name="Copeland A."/>
            <person name="Pitluck S."/>
            <person name="Goodwin L.A."/>
            <person name="Han C."/>
            <person name="Tapia R."/>
            <person name="Brambilla E.M."/>
            <person name="Potter G."/>
            <person name="Land M."/>
            <person name="Ivanova N."/>
            <person name="Rohde M."/>
            <person name="Goker M."/>
            <person name="Detter J.C."/>
            <person name="Li W.J."/>
            <person name="Kyrpides N.C."/>
            <person name="Woyke T."/>
        </authorList>
    </citation>
    <scope>NUCLEOTIDE SEQUENCE [LARGE SCALE GENOMIC DNA]</scope>
    <source>
        <strain evidence="4 5">XMU15</strain>
    </source>
</reference>
<dbReference type="EMBL" id="CM001439">
    <property type="protein sequence ID" value="EHR51127.1"/>
    <property type="molecule type" value="Genomic_DNA"/>
</dbReference>
<dbReference type="InterPro" id="IPR000551">
    <property type="entry name" value="MerR-type_HTH_dom"/>
</dbReference>
<dbReference type="HOGENOM" id="CLU_034545_3_2_11"/>
<dbReference type="CDD" id="cd00143">
    <property type="entry name" value="PP2Cc"/>
    <property type="match status" value="1"/>
</dbReference>
<protein>
    <submittedName>
        <fullName evidence="4">Serine/threonine protein phosphatase</fullName>
    </submittedName>
</protein>
<dbReference type="InterPro" id="IPR047057">
    <property type="entry name" value="MerR_fam"/>
</dbReference>
<dbReference type="InterPro" id="IPR001932">
    <property type="entry name" value="PPM-type_phosphatase-like_dom"/>
</dbReference>
<dbReference type="CDD" id="cd01107">
    <property type="entry name" value="HTH_BmrR"/>
    <property type="match status" value="1"/>
</dbReference>
<evidence type="ECO:0000313" key="5">
    <source>
        <dbReference type="Proteomes" id="UP000004926"/>
    </source>
</evidence>
<dbReference type="PANTHER" id="PTHR30204">
    <property type="entry name" value="REDOX-CYCLING DRUG-SENSING TRANSCRIPTIONAL ACTIVATOR SOXR"/>
    <property type="match status" value="1"/>
</dbReference>
<dbReference type="PANTHER" id="PTHR30204:SF97">
    <property type="entry name" value="MERR FAMILY REGULATORY PROTEIN"/>
    <property type="match status" value="1"/>
</dbReference>
<dbReference type="Proteomes" id="UP000004926">
    <property type="component" value="Chromosome"/>
</dbReference>